<dbReference type="PANTHER" id="PTHR24028:SF146">
    <property type="entry name" value="CADHERIN 96CB, ISOFORM D-RELATED"/>
    <property type="match status" value="1"/>
</dbReference>
<evidence type="ECO:0000256" key="5">
    <source>
        <dbReference type="PROSITE-ProRule" id="PRU00043"/>
    </source>
</evidence>
<comment type="caution">
    <text evidence="7">The sequence shown here is derived from an EMBL/GenBank/DDBJ whole genome shotgun (WGS) entry which is preliminary data.</text>
</comment>
<keyword evidence="5" id="KW-0106">Calcium</keyword>
<gene>
    <name evidence="7" type="ORF">PXEA_LOCUS23139</name>
</gene>
<dbReference type="Pfam" id="PF00028">
    <property type="entry name" value="Cadherin"/>
    <property type="match status" value="1"/>
</dbReference>
<proteinExistence type="predicted"/>
<dbReference type="OrthoDB" id="6251626at2759"/>
<dbReference type="AlphaFoldDB" id="A0A3S5AHY5"/>
<keyword evidence="4" id="KW-0325">Glycoprotein</keyword>
<dbReference type="Gene3D" id="2.60.40.60">
    <property type="entry name" value="Cadherins"/>
    <property type="match status" value="1"/>
</dbReference>
<dbReference type="InterPro" id="IPR002126">
    <property type="entry name" value="Cadherin-like_dom"/>
</dbReference>
<keyword evidence="3" id="KW-1133">Transmembrane helix</keyword>
<evidence type="ECO:0000313" key="8">
    <source>
        <dbReference type="Proteomes" id="UP000784294"/>
    </source>
</evidence>
<evidence type="ECO:0000256" key="3">
    <source>
        <dbReference type="ARBA" id="ARBA00022989"/>
    </source>
</evidence>
<sequence length="92" mass="11047">MYCCESRTVNDRRAFSVHATDVDVGANAQVEYRFSLLTKSEYRRLFSIEPSTGWIRVQWEIDYETYRTVSWINIQCNFYTIYAIKELNIMRI</sequence>
<feature type="domain" description="Cadherin" evidence="6">
    <location>
        <begin position="17"/>
        <end position="81"/>
    </location>
</feature>
<evidence type="ECO:0000313" key="7">
    <source>
        <dbReference type="EMBL" id="VEL29699.1"/>
    </source>
</evidence>
<keyword evidence="3" id="KW-0472">Membrane</keyword>
<dbReference type="GO" id="GO:0007156">
    <property type="term" value="P:homophilic cell adhesion via plasma membrane adhesion molecules"/>
    <property type="evidence" value="ECO:0007669"/>
    <property type="project" value="InterPro"/>
</dbReference>
<name>A0A3S5AHY5_9PLAT</name>
<dbReference type="Proteomes" id="UP000784294">
    <property type="component" value="Unassembled WGS sequence"/>
</dbReference>
<dbReference type="InterPro" id="IPR015919">
    <property type="entry name" value="Cadherin-like_sf"/>
</dbReference>
<keyword evidence="2" id="KW-0812">Transmembrane</keyword>
<organism evidence="7 8">
    <name type="scientific">Protopolystoma xenopodis</name>
    <dbReference type="NCBI Taxonomy" id="117903"/>
    <lineage>
        <taxon>Eukaryota</taxon>
        <taxon>Metazoa</taxon>
        <taxon>Spiralia</taxon>
        <taxon>Lophotrochozoa</taxon>
        <taxon>Platyhelminthes</taxon>
        <taxon>Monogenea</taxon>
        <taxon>Polyopisthocotylea</taxon>
        <taxon>Polystomatidea</taxon>
        <taxon>Polystomatidae</taxon>
        <taxon>Protopolystoma</taxon>
    </lineage>
</organism>
<dbReference type="GO" id="GO:0005509">
    <property type="term" value="F:calcium ion binding"/>
    <property type="evidence" value="ECO:0007669"/>
    <property type="project" value="UniProtKB-UniRule"/>
</dbReference>
<reference evidence="7" key="1">
    <citation type="submission" date="2018-11" db="EMBL/GenBank/DDBJ databases">
        <authorList>
            <consortium name="Pathogen Informatics"/>
        </authorList>
    </citation>
    <scope>NUCLEOTIDE SEQUENCE</scope>
</reference>
<dbReference type="InterPro" id="IPR050174">
    <property type="entry name" value="Protocadherin/Cadherin-CA"/>
</dbReference>
<evidence type="ECO:0000259" key="6">
    <source>
        <dbReference type="PROSITE" id="PS50268"/>
    </source>
</evidence>
<evidence type="ECO:0000256" key="1">
    <source>
        <dbReference type="ARBA" id="ARBA00004167"/>
    </source>
</evidence>
<comment type="subcellular location">
    <subcellularLocation>
        <location evidence="1">Membrane</location>
        <topology evidence="1">Single-pass membrane protein</topology>
    </subcellularLocation>
</comment>
<dbReference type="PROSITE" id="PS50268">
    <property type="entry name" value="CADHERIN_2"/>
    <property type="match status" value="1"/>
</dbReference>
<dbReference type="GO" id="GO:0005886">
    <property type="term" value="C:plasma membrane"/>
    <property type="evidence" value="ECO:0007669"/>
    <property type="project" value="TreeGrafter"/>
</dbReference>
<dbReference type="PANTHER" id="PTHR24028">
    <property type="entry name" value="CADHERIN-87A"/>
    <property type="match status" value="1"/>
</dbReference>
<dbReference type="EMBL" id="CAAALY010105440">
    <property type="protein sequence ID" value="VEL29699.1"/>
    <property type="molecule type" value="Genomic_DNA"/>
</dbReference>
<keyword evidence="8" id="KW-1185">Reference proteome</keyword>
<evidence type="ECO:0000256" key="4">
    <source>
        <dbReference type="ARBA" id="ARBA00023180"/>
    </source>
</evidence>
<protein>
    <recommendedName>
        <fullName evidence="6">Cadherin domain-containing protein</fullName>
    </recommendedName>
</protein>
<accession>A0A3S5AHY5</accession>
<dbReference type="SUPFAM" id="SSF49313">
    <property type="entry name" value="Cadherin-like"/>
    <property type="match status" value="1"/>
</dbReference>
<evidence type="ECO:0000256" key="2">
    <source>
        <dbReference type="ARBA" id="ARBA00022692"/>
    </source>
</evidence>
<dbReference type="CDD" id="cd11304">
    <property type="entry name" value="Cadherin_repeat"/>
    <property type="match status" value="1"/>
</dbReference>